<feature type="chain" id="PRO_5012105624" description="DUF2790 domain-containing protein" evidence="1">
    <location>
        <begin position="22"/>
        <end position="111"/>
    </location>
</feature>
<dbReference type="AlphaFoldDB" id="A0A246F9A5"/>
<reference evidence="2 3" key="1">
    <citation type="submission" date="2017-06" db="EMBL/GenBank/DDBJ databases">
        <title>Draft genome of Pseudomonas nitroreducens DF05.</title>
        <authorList>
            <person name="Iyer R."/>
        </authorList>
    </citation>
    <scope>NUCLEOTIDE SEQUENCE [LARGE SCALE GENOMIC DNA]</scope>
    <source>
        <strain evidence="2 3">DF05</strain>
    </source>
</reference>
<dbReference type="EMBL" id="NJBA01000003">
    <property type="protein sequence ID" value="OWP50884.1"/>
    <property type="molecule type" value="Genomic_DNA"/>
</dbReference>
<dbReference type="Pfam" id="PF10976">
    <property type="entry name" value="DUF2790"/>
    <property type="match status" value="1"/>
</dbReference>
<keyword evidence="1" id="KW-0732">Signal</keyword>
<gene>
    <name evidence="2" type="ORF">CEG18_08385</name>
</gene>
<feature type="signal peptide" evidence="1">
    <location>
        <begin position="1"/>
        <end position="21"/>
    </location>
</feature>
<dbReference type="RefSeq" id="WP_088417085.1">
    <property type="nucleotide sequence ID" value="NZ_NJBA01000003.1"/>
</dbReference>
<sequence length="111" mass="12089">MKLPRIFLTAALLGASSLAMADGGGDITFARMEQARQQAMQARQSAPTPTQIAEAKQYTYGMNLDIAEVVAVTPMSADCGVVPVQLRYKDSFGDEQAIEYRTERVACRATR</sequence>
<organism evidence="2 3">
    <name type="scientific">Pseudomonas nitroreducens</name>
    <dbReference type="NCBI Taxonomy" id="46680"/>
    <lineage>
        <taxon>Bacteria</taxon>
        <taxon>Pseudomonadati</taxon>
        <taxon>Pseudomonadota</taxon>
        <taxon>Gammaproteobacteria</taxon>
        <taxon>Pseudomonadales</taxon>
        <taxon>Pseudomonadaceae</taxon>
        <taxon>Pseudomonas</taxon>
    </lineage>
</organism>
<protein>
    <recommendedName>
        <fullName evidence="4">DUF2790 domain-containing protein</fullName>
    </recommendedName>
</protein>
<accession>A0A246F9A5</accession>
<name>A0A246F9A5_PSENT</name>
<proteinExistence type="predicted"/>
<evidence type="ECO:0000256" key="1">
    <source>
        <dbReference type="SAM" id="SignalP"/>
    </source>
</evidence>
<comment type="caution">
    <text evidence="2">The sequence shown here is derived from an EMBL/GenBank/DDBJ whole genome shotgun (WGS) entry which is preliminary data.</text>
</comment>
<evidence type="ECO:0000313" key="2">
    <source>
        <dbReference type="EMBL" id="OWP50884.1"/>
    </source>
</evidence>
<dbReference type="NCBIfam" id="NF041599">
    <property type="entry name" value="reg_PtrA_PA2808"/>
    <property type="match status" value="1"/>
</dbReference>
<dbReference type="Proteomes" id="UP000198145">
    <property type="component" value="Unassembled WGS sequence"/>
</dbReference>
<evidence type="ECO:0008006" key="4">
    <source>
        <dbReference type="Google" id="ProtNLM"/>
    </source>
</evidence>
<dbReference type="InterPro" id="IPR021245">
    <property type="entry name" value="DUF2790"/>
</dbReference>
<dbReference type="Gene3D" id="2.30.140.50">
    <property type="entry name" value="Protein of unknown function DUF2790"/>
    <property type="match status" value="1"/>
</dbReference>
<evidence type="ECO:0000313" key="3">
    <source>
        <dbReference type="Proteomes" id="UP000198145"/>
    </source>
</evidence>